<reference evidence="12" key="2">
    <citation type="journal article" date="2021" name="PeerJ">
        <title>Extensive microbial diversity within the chicken gut microbiome revealed by metagenomics and culture.</title>
        <authorList>
            <person name="Gilroy R."/>
            <person name="Ravi A."/>
            <person name="Getino M."/>
            <person name="Pursley I."/>
            <person name="Horton D.L."/>
            <person name="Alikhan N.F."/>
            <person name="Baker D."/>
            <person name="Gharbi K."/>
            <person name="Hall N."/>
            <person name="Watson M."/>
            <person name="Adriaenssens E.M."/>
            <person name="Foster-Nyarko E."/>
            <person name="Jarju S."/>
            <person name="Secka A."/>
            <person name="Antonio M."/>
            <person name="Oren A."/>
            <person name="Chaudhuri R.R."/>
            <person name="La Ragione R."/>
            <person name="Hildebrand F."/>
            <person name="Pallen M.J."/>
        </authorList>
    </citation>
    <scope>NUCLEOTIDE SEQUENCE</scope>
    <source>
        <strain evidence="12">14700</strain>
    </source>
</reference>
<comment type="similarity">
    <text evidence="4 9">Belongs to the 1-acyl-sn-glycerol-3-phosphate acyltransferase family.</text>
</comment>
<dbReference type="SMART" id="SM00563">
    <property type="entry name" value="PlsC"/>
    <property type="match status" value="1"/>
</dbReference>
<evidence type="ECO:0000256" key="4">
    <source>
        <dbReference type="ARBA" id="ARBA00008655"/>
    </source>
</evidence>
<dbReference type="PANTHER" id="PTHR10434">
    <property type="entry name" value="1-ACYL-SN-GLYCEROL-3-PHOSPHATE ACYLTRANSFERASE"/>
    <property type="match status" value="1"/>
</dbReference>
<dbReference type="PANTHER" id="PTHR10434:SF11">
    <property type="entry name" value="1-ACYL-SN-GLYCEROL-3-PHOSPHATE ACYLTRANSFERASE"/>
    <property type="match status" value="1"/>
</dbReference>
<name>A0A9D9NC37_9SPIO</name>
<gene>
    <name evidence="12" type="ORF">IAA72_00695</name>
</gene>
<evidence type="ECO:0000256" key="9">
    <source>
        <dbReference type="RuleBase" id="RU361267"/>
    </source>
</evidence>
<dbReference type="CDD" id="cd07989">
    <property type="entry name" value="LPLAT_AGPAT-like"/>
    <property type="match status" value="1"/>
</dbReference>
<evidence type="ECO:0000256" key="1">
    <source>
        <dbReference type="ARBA" id="ARBA00001141"/>
    </source>
</evidence>
<dbReference type="GO" id="GO:0006654">
    <property type="term" value="P:phosphatidic acid biosynthetic process"/>
    <property type="evidence" value="ECO:0007669"/>
    <property type="project" value="TreeGrafter"/>
</dbReference>
<evidence type="ECO:0000256" key="3">
    <source>
        <dbReference type="ARBA" id="ARBA00005189"/>
    </source>
</evidence>
<keyword evidence="9" id="KW-1208">Phospholipid metabolism</keyword>
<comment type="domain">
    <text evidence="9">The HXXXXD motif is essential for acyltransferase activity and may constitute the binding site for the phosphate moiety of the glycerol-3-phosphate.</text>
</comment>
<keyword evidence="9" id="KW-0443">Lipid metabolism</keyword>
<evidence type="ECO:0000313" key="12">
    <source>
        <dbReference type="EMBL" id="MBO8468287.1"/>
    </source>
</evidence>
<comment type="pathway">
    <text evidence="3">Lipid metabolism.</text>
</comment>
<dbReference type="Pfam" id="PF01553">
    <property type="entry name" value="Acyltransferase"/>
    <property type="match status" value="1"/>
</dbReference>
<dbReference type="GO" id="GO:0003841">
    <property type="term" value="F:1-acylglycerol-3-phosphate O-acyltransferase activity"/>
    <property type="evidence" value="ECO:0007669"/>
    <property type="project" value="UniProtKB-UniRule"/>
</dbReference>
<comment type="pathway">
    <text evidence="2">Phospholipid metabolism; CDP-diacylglycerol biosynthesis; CDP-diacylglycerol from sn-glycerol 3-phosphate: step 2/3.</text>
</comment>
<keyword evidence="7 9" id="KW-0808">Transferase</keyword>
<evidence type="ECO:0000256" key="7">
    <source>
        <dbReference type="ARBA" id="ARBA00022679"/>
    </source>
</evidence>
<organism evidence="12 13">
    <name type="scientific">Candidatus Ornithospirochaeta stercoravium</name>
    <dbReference type="NCBI Taxonomy" id="2840897"/>
    <lineage>
        <taxon>Bacteria</taxon>
        <taxon>Pseudomonadati</taxon>
        <taxon>Spirochaetota</taxon>
        <taxon>Spirochaetia</taxon>
        <taxon>Spirochaetales</taxon>
        <taxon>Spirochaetaceae</taxon>
        <taxon>Spirochaetaceae incertae sedis</taxon>
        <taxon>Candidatus Ornithospirochaeta</taxon>
    </lineage>
</organism>
<reference evidence="12" key="1">
    <citation type="submission" date="2020-10" db="EMBL/GenBank/DDBJ databases">
        <authorList>
            <person name="Gilroy R."/>
        </authorList>
    </citation>
    <scope>NUCLEOTIDE SEQUENCE</scope>
    <source>
        <strain evidence="12">14700</strain>
    </source>
</reference>
<comment type="catalytic activity">
    <reaction evidence="1 9">
        <text>a 1-acyl-sn-glycero-3-phosphate + an acyl-CoA = a 1,2-diacyl-sn-glycero-3-phosphate + CoA</text>
        <dbReference type="Rhea" id="RHEA:19709"/>
        <dbReference type="ChEBI" id="CHEBI:57287"/>
        <dbReference type="ChEBI" id="CHEBI:57970"/>
        <dbReference type="ChEBI" id="CHEBI:58342"/>
        <dbReference type="ChEBI" id="CHEBI:58608"/>
        <dbReference type="EC" id="2.3.1.51"/>
    </reaction>
</comment>
<sequence>MKALRLTIGIIFLIPVFIVFGLLALIIGNLLSLFHLEKASEKCVHFLLGILIRWIFICFGVKLHVEGKENIPAWGSHVCYIANHQSALDIPVLFGSGAWCGIVAKKELYKIPFLHSLLNLLRCIPLDRSSLRAGLQSILTGVERIKSGYPMGIFPEGTRSKTGEIAEMKAGAFKMATKAKALLVPVAMKNTRTAFEASDSLKRVHVYVKIMKPIDTSLLSEEEVKNIHTVAENMVREAYAVLPGPYAKG</sequence>
<dbReference type="Proteomes" id="UP000810292">
    <property type="component" value="Unassembled WGS sequence"/>
</dbReference>
<dbReference type="NCBIfam" id="TIGR00530">
    <property type="entry name" value="AGP_acyltrn"/>
    <property type="match status" value="1"/>
</dbReference>
<keyword evidence="8 9" id="KW-0012">Acyltransferase</keyword>
<evidence type="ECO:0000256" key="5">
    <source>
        <dbReference type="ARBA" id="ARBA00013211"/>
    </source>
</evidence>
<dbReference type="InterPro" id="IPR004552">
    <property type="entry name" value="AGP_acyltrans"/>
</dbReference>
<feature type="domain" description="Phospholipid/glycerol acyltransferase" evidence="11">
    <location>
        <begin position="78"/>
        <end position="191"/>
    </location>
</feature>
<keyword evidence="9" id="KW-0444">Lipid biosynthesis</keyword>
<accession>A0A9D9NC37</accession>
<dbReference type="AlphaFoldDB" id="A0A9D9NC37"/>
<keyword evidence="10" id="KW-1133">Transmembrane helix</keyword>
<evidence type="ECO:0000256" key="6">
    <source>
        <dbReference type="ARBA" id="ARBA00016139"/>
    </source>
</evidence>
<dbReference type="SUPFAM" id="SSF69593">
    <property type="entry name" value="Glycerol-3-phosphate (1)-acyltransferase"/>
    <property type="match status" value="1"/>
</dbReference>
<evidence type="ECO:0000256" key="8">
    <source>
        <dbReference type="ARBA" id="ARBA00023315"/>
    </source>
</evidence>
<comment type="caution">
    <text evidence="12">The sequence shown here is derived from an EMBL/GenBank/DDBJ whole genome shotgun (WGS) entry which is preliminary data.</text>
</comment>
<evidence type="ECO:0000256" key="10">
    <source>
        <dbReference type="SAM" id="Phobius"/>
    </source>
</evidence>
<dbReference type="EMBL" id="JADIMF010000012">
    <property type="protein sequence ID" value="MBO8468287.1"/>
    <property type="molecule type" value="Genomic_DNA"/>
</dbReference>
<keyword evidence="10" id="KW-0812">Transmembrane</keyword>
<evidence type="ECO:0000256" key="2">
    <source>
        <dbReference type="ARBA" id="ARBA00004728"/>
    </source>
</evidence>
<evidence type="ECO:0000313" key="13">
    <source>
        <dbReference type="Proteomes" id="UP000810292"/>
    </source>
</evidence>
<keyword evidence="10" id="KW-0472">Membrane</keyword>
<dbReference type="GO" id="GO:0016020">
    <property type="term" value="C:membrane"/>
    <property type="evidence" value="ECO:0007669"/>
    <property type="project" value="InterPro"/>
</dbReference>
<feature type="transmembrane region" description="Helical" evidence="10">
    <location>
        <begin position="43"/>
        <end position="63"/>
    </location>
</feature>
<keyword evidence="9" id="KW-0594">Phospholipid biosynthesis</keyword>
<dbReference type="InterPro" id="IPR002123">
    <property type="entry name" value="Plipid/glycerol_acylTrfase"/>
</dbReference>
<dbReference type="EC" id="2.3.1.51" evidence="5 9"/>
<proteinExistence type="inferred from homology"/>
<evidence type="ECO:0000259" key="11">
    <source>
        <dbReference type="SMART" id="SM00563"/>
    </source>
</evidence>
<feature type="transmembrane region" description="Helical" evidence="10">
    <location>
        <begin position="6"/>
        <end position="31"/>
    </location>
</feature>
<protein>
    <recommendedName>
        <fullName evidence="6 9">1-acyl-sn-glycerol-3-phosphate acyltransferase</fullName>
        <ecNumber evidence="5 9">2.3.1.51</ecNumber>
    </recommendedName>
</protein>